<dbReference type="PANTHER" id="PTHR46902:SF1">
    <property type="entry name" value="DOMON DOMAIN-CONTAINING PROTEIN FRRS1L"/>
    <property type="match status" value="1"/>
</dbReference>
<evidence type="ECO:0000256" key="1">
    <source>
        <dbReference type="SAM" id="SignalP"/>
    </source>
</evidence>
<dbReference type="CDD" id="cd09628">
    <property type="entry name" value="DOMON_SDR_2_like"/>
    <property type="match status" value="1"/>
</dbReference>
<proteinExistence type="predicted"/>
<name>A0A8S1HIQ8_9PELO</name>
<keyword evidence="4" id="KW-1185">Reference proteome</keyword>
<dbReference type="InterPro" id="IPR042789">
    <property type="entry name" value="FRRS1L"/>
</dbReference>
<sequence length="260" mass="28770">MSRFLPLVFFYLVAELQAQVHVNSTGCGTTNFCVFKPKGCDPNLDCTVGVVVSIVGSNQMRVQMAAQTLIPPVQQQYVAVAFSDDIEMGNDTVTECVLSDAAAFVDPEVYLSYNKGKANDRVYLHDEEHKQMFSNIEAEFVDGRLMCQFTQQLVPQFDHKDGLVFDLNRPFFMFAATGSAQPDEINVHDLNKGSHFFPVVSDVPFIPTSLASEFSHPTGYTPPPPMPKAPRPSFAVKKSAAQSSVYRFLTLAIVSSLFHL</sequence>
<dbReference type="EMBL" id="CAJGYM010000058">
    <property type="protein sequence ID" value="CAD6195624.1"/>
    <property type="molecule type" value="Genomic_DNA"/>
</dbReference>
<feature type="signal peptide" evidence="1">
    <location>
        <begin position="1"/>
        <end position="18"/>
    </location>
</feature>
<dbReference type="SMART" id="SM00664">
    <property type="entry name" value="DoH"/>
    <property type="match status" value="1"/>
</dbReference>
<dbReference type="AlphaFoldDB" id="A0A8S1HIQ8"/>
<organism evidence="3 4">
    <name type="scientific">Caenorhabditis auriculariae</name>
    <dbReference type="NCBI Taxonomy" id="2777116"/>
    <lineage>
        <taxon>Eukaryota</taxon>
        <taxon>Metazoa</taxon>
        <taxon>Ecdysozoa</taxon>
        <taxon>Nematoda</taxon>
        <taxon>Chromadorea</taxon>
        <taxon>Rhabditida</taxon>
        <taxon>Rhabditina</taxon>
        <taxon>Rhabditomorpha</taxon>
        <taxon>Rhabditoidea</taxon>
        <taxon>Rhabditidae</taxon>
        <taxon>Peloderinae</taxon>
        <taxon>Caenorhabditis</taxon>
    </lineage>
</organism>
<evidence type="ECO:0000259" key="2">
    <source>
        <dbReference type="SMART" id="SM00664"/>
    </source>
</evidence>
<dbReference type="InterPro" id="IPR005018">
    <property type="entry name" value="DOMON_domain"/>
</dbReference>
<keyword evidence="1" id="KW-0732">Signal</keyword>
<comment type="caution">
    <text evidence="3">The sequence shown here is derived from an EMBL/GenBank/DDBJ whole genome shotgun (WGS) entry which is preliminary data.</text>
</comment>
<dbReference type="OrthoDB" id="6372137at2759"/>
<evidence type="ECO:0000313" key="4">
    <source>
        <dbReference type="Proteomes" id="UP000835052"/>
    </source>
</evidence>
<feature type="chain" id="PRO_5035864614" description="DOMON domain-containing protein" evidence="1">
    <location>
        <begin position="19"/>
        <end position="260"/>
    </location>
</feature>
<reference evidence="3" key="1">
    <citation type="submission" date="2020-10" db="EMBL/GenBank/DDBJ databases">
        <authorList>
            <person name="Kikuchi T."/>
        </authorList>
    </citation>
    <scope>NUCLEOTIDE SEQUENCE</scope>
    <source>
        <strain evidence="3">NKZ352</strain>
    </source>
</reference>
<dbReference type="GO" id="GO:1900449">
    <property type="term" value="P:regulation of glutamate receptor signaling pathway"/>
    <property type="evidence" value="ECO:0007669"/>
    <property type="project" value="InterPro"/>
</dbReference>
<dbReference type="PANTHER" id="PTHR46902">
    <property type="entry name" value="DOMON DOMAIN-CONTAINING PROTEIN FRRS1L"/>
    <property type="match status" value="1"/>
</dbReference>
<gene>
    <name evidence="3" type="ORF">CAUJ_LOCUS11543</name>
</gene>
<accession>A0A8S1HIQ8</accession>
<protein>
    <recommendedName>
        <fullName evidence="2">DOMON domain-containing protein</fullName>
    </recommendedName>
</protein>
<feature type="domain" description="DOMON" evidence="2">
    <location>
        <begin position="77"/>
        <end position="178"/>
    </location>
</feature>
<evidence type="ECO:0000313" key="3">
    <source>
        <dbReference type="EMBL" id="CAD6195624.1"/>
    </source>
</evidence>
<dbReference type="Pfam" id="PF03351">
    <property type="entry name" value="DOMON"/>
    <property type="match status" value="1"/>
</dbReference>
<dbReference type="Proteomes" id="UP000835052">
    <property type="component" value="Unassembled WGS sequence"/>
</dbReference>